<reference evidence="5 6" key="1">
    <citation type="submission" date="2019-11" db="EMBL/GenBank/DDBJ databases">
        <authorList>
            <person name="Zheng R.K."/>
            <person name="Sun C.M."/>
        </authorList>
    </citation>
    <scope>NUCLEOTIDE SEQUENCE [LARGE SCALE GENOMIC DNA]</scope>
    <source>
        <strain evidence="5 6">WC007</strain>
    </source>
</reference>
<dbReference type="SUPFAM" id="SSF46689">
    <property type="entry name" value="Homeodomain-like"/>
    <property type="match status" value="1"/>
</dbReference>
<proteinExistence type="predicted"/>
<dbReference type="Proteomes" id="UP000428260">
    <property type="component" value="Chromosome"/>
</dbReference>
<dbReference type="PANTHER" id="PTHR43280">
    <property type="entry name" value="ARAC-FAMILY TRANSCRIPTIONAL REGULATOR"/>
    <property type="match status" value="1"/>
</dbReference>
<dbReference type="KEGG" id="mcos:GM418_21355"/>
<keyword evidence="1" id="KW-0805">Transcription regulation</keyword>
<keyword evidence="6" id="KW-1185">Reference proteome</keyword>
<evidence type="ECO:0000259" key="4">
    <source>
        <dbReference type="PROSITE" id="PS01124"/>
    </source>
</evidence>
<dbReference type="EMBL" id="CP046401">
    <property type="protein sequence ID" value="QGY46121.1"/>
    <property type="molecule type" value="Genomic_DNA"/>
</dbReference>
<keyword evidence="3" id="KW-0804">Transcription</keyword>
<dbReference type="AlphaFoldDB" id="A0A6I6JUB5"/>
<dbReference type="Pfam" id="PF12833">
    <property type="entry name" value="HTH_18"/>
    <property type="match status" value="1"/>
</dbReference>
<protein>
    <submittedName>
        <fullName evidence="5">Helix-turn-helix domain-containing protein</fullName>
    </submittedName>
</protein>
<dbReference type="PANTHER" id="PTHR43280:SF28">
    <property type="entry name" value="HTH-TYPE TRANSCRIPTIONAL ACTIVATOR RHAS"/>
    <property type="match status" value="1"/>
</dbReference>
<dbReference type="Gene3D" id="1.10.10.60">
    <property type="entry name" value="Homeodomain-like"/>
    <property type="match status" value="1"/>
</dbReference>
<dbReference type="InterPro" id="IPR018060">
    <property type="entry name" value="HTH_AraC"/>
</dbReference>
<accession>A0A6I6JUB5</accession>
<keyword evidence="2" id="KW-0238">DNA-binding</keyword>
<dbReference type="GO" id="GO:0043565">
    <property type="term" value="F:sequence-specific DNA binding"/>
    <property type="evidence" value="ECO:0007669"/>
    <property type="project" value="InterPro"/>
</dbReference>
<dbReference type="RefSeq" id="WP_158869261.1">
    <property type="nucleotide sequence ID" value="NZ_CP046401.1"/>
</dbReference>
<dbReference type="GO" id="GO:0003700">
    <property type="term" value="F:DNA-binding transcription factor activity"/>
    <property type="evidence" value="ECO:0007669"/>
    <property type="project" value="InterPro"/>
</dbReference>
<evidence type="ECO:0000313" key="6">
    <source>
        <dbReference type="Proteomes" id="UP000428260"/>
    </source>
</evidence>
<dbReference type="SMART" id="SM00342">
    <property type="entry name" value="HTH_ARAC"/>
    <property type="match status" value="1"/>
</dbReference>
<gene>
    <name evidence="5" type="ORF">GM418_21355</name>
</gene>
<evidence type="ECO:0000256" key="1">
    <source>
        <dbReference type="ARBA" id="ARBA00023015"/>
    </source>
</evidence>
<dbReference type="InterPro" id="IPR009057">
    <property type="entry name" value="Homeodomain-like_sf"/>
</dbReference>
<organism evidence="5 6">
    <name type="scientific">Maribellus comscasis</name>
    <dbReference type="NCBI Taxonomy" id="2681766"/>
    <lineage>
        <taxon>Bacteria</taxon>
        <taxon>Pseudomonadati</taxon>
        <taxon>Bacteroidota</taxon>
        <taxon>Bacteroidia</taxon>
        <taxon>Marinilabiliales</taxon>
        <taxon>Prolixibacteraceae</taxon>
        <taxon>Maribellus</taxon>
    </lineage>
</organism>
<sequence>MILKIKNMESRRCKILVKQEMDKLGLQNITVELGEIEFEGDISGEKLQLFDSALKKLGLKILVDKRSQLVAKIKDAVYQLVYLTGDHIKPDYSNFISEKVNISYNSLSTIFSAKENITIEKYIIAQRIERVKELLIYSDINLSDIAFKMHFSSVAHLSTQFKKVTGLTPSFFRNNRNDRNNELKM</sequence>
<evidence type="ECO:0000256" key="2">
    <source>
        <dbReference type="ARBA" id="ARBA00023125"/>
    </source>
</evidence>
<feature type="domain" description="HTH araC/xylS-type" evidence="4">
    <location>
        <begin position="96"/>
        <end position="175"/>
    </location>
</feature>
<dbReference type="PROSITE" id="PS01124">
    <property type="entry name" value="HTH_ARAC_FAMILY_2"/>
    <property type="match status" value="1"/>
</dbReference>
<name>A0A6I6JUB5_9BACT</name>
<evidence type="ECO:0000313" key="5">
    <source>
        <dbReference type="EMBL" id="QGY46121.1"/>
    </source>
</evidence>
<evidence type="ECO:0000256" key="3">
    <source>
        <dbReference type="ARBA" id="ARBA00023163"/>
    </source>
</evidence>